<dbReference type="InterPro" id="IPR018750">
    <property type="entry name" value="DUF2306_membrane"/>
</dbReference>
<dbReference type="RefSeq" id="WP_144237811.1">
    <property type="nucleotide sequence ID" value="NZ_VJWA01000002.1"/>
</dbReference>
<dbReference type="OrthoDB" id="8759010at2"/>
<feature type="transmembrane region" description="Helical" evidence="1">
    <location>
        <begin position="12"/>
        <end position="33"/>
    </location>
</feature>
<gene>
    <name evidence="2" type="ORF">FMM06_12990</name>
</gene>
<name>A0A552U8R2_9SPHN</name>
<feature type="transmembrane region" description="Helical" evidence="1">
    <location>
        <begin position="45"/>
        <end position="70"/>
    </location>
</feature>
<sequence>MAARARVSAAGIIFTIAVVSTLPVIWTVVLPVLSGAARPDHAGHWLLVVLHALTGLITLIAGTLGLYIGWTRRWFEWHRHVGCTYLGAGLTMAAVALILSIQAPHPVKSIFVSTGVLSVVWSAVACMGWRAGANRREASHRDWMIRSYVLTWTFVFCRLAQRGFGFEGLGEEGVTAGIWLYWIGPLILCEIALQWRRGARLSPDRGTG</sequence>
<dbReference type="AlphaFoldDB" id="A0A552U8R2"/>
<dbReference type="Proteomes" id="UP000317894">
    <property type="component" value="Unassembled WGS sequence"/>
</dbReference>
<dbReference type="EMBL" id="VJWA01000002">
    <property type="protein sequence ID" value="TRW14606.1"/>
    <property type="molecule type" value="Genomic_DNA"/>
</dbReference>
<comment type="caution">
    <text evidence="2">The sequence shown here is derived from an EMBL/GenBank/DDBJ whole genome shotgun (WGS) entry which is preliminary data.</text>
</comment>
<keyword evidence="3" id="KW-1185">Reference proteome</keyword>
<accession>A0A552U8R2</accession>
<keyword evidence="1" id="KW-0812">Transmembrane</keyword>
<proteinExistence type="predicted"/>
<feature type="transmembrane region" description="Helical" evidence="1">
    <location>
        <begin position="82"/>
        <end position="103"/>
    </location>
</feature>
<evidence type="ECO:0000313" key="2">
    <source>
        <dbReference type="EMBL" id="TRW14606.1"/>
    </source>
</evidence>
<feature type="transmembrane region" description="Helical" evidence="1">
    <location>
        <begin position="109"/>
        <end position="131"/>
    </location>
</feature>
<evidence type="ECO:0000313" key="3">
    <source>
        <dbReference type="Proteomes" id="UP000317894"/>
    </source>
</evidence>
<evidence type="ECO:0000256" key="1">
    <source>
        <dbReference type="SAM" id="Phobius"/>
    </source>
</evidence>
<dbReference type="Pfam" id="PF10067">
    <property type="entry name" value="DUF2306"/>
    <property type="match status" value="1"/>
</dbReference>
<reference evidence="2 3" key="1">
    <citation type="submission" date="2019-07" db="EMBL/GenBank/DDBJ databases">
        <title>Novel species isolated from glacier.</title>
        <authorList>
            <person name="Liu Q."/>
            <person name="Xin Y.-H."/>
        </authorList>
    </citation>
    <scope>NUCLEOTIDE SEQUENCE [LARGE SCALE GENOMIC DNA]</scope>
    <source>
        <strain evidence="2 3">LB1R16</strain>
    </source>
</reference>
<protein>
    <submittedName>
        <fullName evidence="2">DUF2306 domain-containing protein</fullName>
    </submittedName>
</protein>
<keyword evidence="1" id="KW-1133">Transmembrane helix</keyword>
<organism evidence="2 3">
    <name type="scientific">Glacieibacterium frigidum</name>
    <dbReference type="NCBI Taxonomy" id="2593303"/>
    <lineage>
        <taxon>Bacteria</taxon>
        <taxon>Pseudomonadati</taxon>
        <taxon>Pseudomonadota</taxon>
        <taxon>Alphaproteobacteria</taxon>
        <taxon>Sphingomonadales</taxon>
        <taxon>Sphingosinicellaceae</taxon>
        <taxon>Glacieibacterium</taxon>
    </lineage>
</organism>
<keyword evidence="1" id="KW-0472">Membrane</keyword>